<evidence type="ECO:0000313" key="2">
    <source>
        <dbReference type="Proteomes" id="UP000199344"/>
    </source>
</evidence>
<evidence type="ECO:0000313" key="1">
    <source>
        <dbReference type="EMBL" id="SDE57540.1"/>
    </source>
</evidence>
<protein>
    <submittedName>
        <fullName evidence="1">Uncharacterized conserved protein, DUF924 family</fullName>
    </submittedName>
</protein>
<dbReference type="AlphaFoldDB" id="A0A1G7E212"/>
<dbReference type="SUPFAM" id="SSF48452">
    <property type="entry name" value="TPR-like"/>
    <property type="match status" value="1"/>
</dbReference>
<accession>A0A1G7E212</accession>
<sequence>MTADDVLTFWLDEIGEKGWYDASDRIDAACRDRFRPAWDEAERLSAEWSGTAKGALAALILTDQFPRNMFRNDARSFATDKLARRTAAKAIEAGFDMETDEPARQFFYMPFMHSEEMGDQNHAVALFEERMPGDNLRHARLHRDVIRRFGRFPWRNEVLGRETTPQERAFLEQGGYGAMVQGRLSLADPE</sequence>
<dbReference type="InterPro" id="IPR011990">
    <property type="entry name" value="TPR-like_helical_dom_sf"/>
</dbReference>
<reference evidence="1 2" key="1">
    <citation type="submission" date="2016-10" db="EMBL/GenBank/DDBJ databases">
        <authorList>
            <person name="de Groot N.N."/>
        </authorList>
    </citation>
    <scope>NUCLEOTIDE SEQUENCE [LARGE SCALE GENOMIC DNA]</scope>
    <source>
        <strain evidence="1 2">DSM 22220</strain>
    </source>
</reference>
<name>A0A1G7E212_9RHOB</name>
<keyword evidence="2" id="KW-1185">Reference proteome</keyword>
<dbReference type="InterPro" id="IPR010323">
    <property type="entry name" value="DUF924"/>
</dbReference>
<dbReference type="RefSeq" id="WP_090524311.1">
    <property type="nucleotide sequence ID" value="NZ_FNAH01000008.1"/>
</dbReference>
<dbReference type="Pfam" id="PF06041">
    <property type="entry name" value="DUF924"/>
    <property type="match status" value="1"/>
</dbReference>
<dbReference type="Gene3D" id="1.25.40.10">
    <property type="entry name" value="Tetratricopeptide repeat domain"/>
    <property type="match status" value="1"/>
</dbReference>
<dbReference type="STRING" id="591205.SAMN05421538_10852"/>
<dbReference type="OrthoDB" id="7593450at2"/>
<organism evidence="1 2">
    <name type="scientific">Paracoccus isoporae</name>
    <dbReference type="NCBI Taxonomy" id="591205"/>
    <lineage>
        <taxon>Bacteria</taxon>
        <taxon>Pseudomonadati</taxon>
        <taxon>Pseudomonadota</taxon>
        <taxon>Alphaproteobacteria</taxon>
        <taxon>Rhodobacterales</taxon>
        <taxon>Paracoccaceae</taxon>
        <taxon>Paracoccus</taxon>
    </lineage>
</organism>
<gene>
    <name evidence="1" type="ORF">SAMN05421538_10852</name>
</gene>
<dbReference type="Gene3D" id="1.20.58.320">
    <property type="entry name" value="TPR-like"/>
    <property type="match status" value="1"/>
</dbReference>
<dbReference type="Proteomes" id="UP000199344">
    <property type="component" value="Unassembled WGS sequence"/>
</dbReference>
<proteinExistence type="predicted"/>
<dbReference type="EMBL" id="FNAH01000008">
    <property type="protein sequence ID" value="SDE57540.1"/>
    <property type="molecule type" value="Genomic_DNA"/>
</dbReference>